<evidence type="ECO:0000256" key="2">
    <source>
        <dbReference type="ARBA" id="ARBA00022803"/>
    </source>
</evidence>
<dbReference type="EMBL" id="CDNC01000005">
    <property type="protein sequence ID" value="CEM61031.1"/>
    <property type="molecule type" value="Genomic_DNA"/>
</dbReference>
<reference evidence="7" key="2">
    <citation type="submission" date="2015-01" db="EMBL/GenBank/DDBJ databases">
        <authorList>
            <person name="Manzoor Shahid"/>
            <person name="Zubair Saima"/>
        </authorList>
    </citation>
    <scope>NUCLEOTIDE SEQUENCE [LARGE SCALE GENOMIC DNA]</scope>
    <source>
        <strain evidence="7">V1</strain>
    </source>
</reference>
<evidence type="ECO:0000256" key="3">
    <source>
        <dbReference type="PROSITE-ProRule" id="PRU00339"/>
    </source>
</evidence>
<dbReference type="InterPro" id="IPR056413">
    <property type="entry name" value="TPR_CcmH_CycH"/>
</dbReference>
<keyword evidence="2 3" id="KW-0802">TPR repeat</keyword>
<dbReference type="PANTHER" id="PTHR45586:SF1">
    <property type="entry name" value="LIPOPOLYSACCHARIDE ASSEMBLY PROTEIN B"/>
    <property type="match status" value="1"/>
</dbReference>
<gene>
    <name evidence="6" type="ORF">FUT82_13150</name>
    <name evidence="5" type="ORF">TPHV1_130069</name>
</gene>
<name>A0A0B7GWN4_TREPH</name>
<dbReference type="PANTHER" id="PTHR45586">
    <property type="entry name" value="TPR REPEAT-CONTAINING PROTEIN PA4667"/>
    <property type="match status" value="1"/>
</dbReference>
<feature type="repeat" description="TPR" evidence="3">
    <location>
        <begin position="166"/>
        <end position="199"/>
    </location>
</feature>
<dbReference type="OrthoDB" id="317977at2"/>
<reference evidence="6 8" key="3">
    <citation type="submission" date="2019-08" db="EMBL/GenBank/DDBJ databases">
        <authorList>
            <person name="Kuhnert P."/>
        </authorList>
    </citation>
    <scope>NUCLEOTIDE SEQUENCE [LARGE SCALE GENOMIC DNA]</scope>
    <source>
        <strain evidence="6 8">B36.5</strain>
    </source>
</reference>
<evidence type="ECO:0000313" key="8">
    <source>
        <dbReference type="Proteomes" id="UP000323594"/>
    </source>
</evidence>
<keyword evidence="7" id="KW-1185">Reference proteome</keyword>
<dbReference type="Gene3D" id="1.25.40.10">
    <property type="entry name" value="Tetratricopeptide repeat domain"/>
    <property type="match status" value="3"/>
</dbReference>
<dbReference type="InterPro" id="IPR019734">
    <property type="entry name" value="TPR_rpt"/>
</dbReference>
<dbReference type="Proteomes" id="UP000323594">
    <property type="component" value="Chromosome"/>
</dbReference>
<dbReference type="EMBL" id="CP042817">
    <property type="protein sequence ID" value="QEJ98847.1"/>
    <property type="molecule type" value="Genomic_DNA"/>
</dbReference>
<evidence type="ECO:0000313" key="7">
    <source>
        <dbReference type="Proteomes" id="UP000042527"/>
    </source>
</evidence>
<dbReference type="InterPro" id="IPR011990">
    <property type="entry name" value="TPR-like_helical_dom_sf"/>
</dbReference>
<dbReference type="InterPro" id="IPR051012">
    <property type="entry name" value="CellSynth/LPSAsmb/PSIAsmb"/>
</dbReference>
<protein>
    <submittedName>
        <fullName evidence="5">Tetratricopeptide repeat protein</fullName>
    </submittedName>
</protein>
<dbReference type="Pfam" id="PF23914">
    <property type="entry name" value="TPR_CcmH_CycH"/>
    <property type="match status" value="1"/>
</dbReference>
<dbReference type="Proteomes" id="UP000042527">
    <property type="component" value="Unassembled WGS sequence"/>
</dbReference>
<dbReference type="SUPFAM" id="SSF48452">
    <property type="entry name" value="TPR-like"/>
    <property type="match status" value="2"/>
</dbReference>
<sequence>MKELDSLFFIQLPENYTIASAIPDFDPSIPLPIQLPAGEENIQPKEITQEMILAGMLTVFAYDRDNLHTQYYRDIFLNLKPNIRAEMTEAAIIKTKNGDFELAEELLLALEGLFSADMFTKLNLALLMEERSRFYREAGADDEADYYNDEAFHFYKEVLAAEPPIPQAFFNAGFFFIKQSNYAKARSVFETYLQLEDTTTDTAETRKQKARDLIDWINTQALDDDLFKEAYDFMQMNQEEKALERIREFLSHHPKVWNAWFLLGWALRRLNRWEDAKAAFLHCLELGQDNEEIKTAYSDICNELSICLTELKEYQKAEKWLLSALAEEPENIKIISNLGSLALKKGKTEEAKGFFRTVLEINPTDNLAKMILAQLND</sequence>
<dbReference type="AlphaFoldDB" id="A0A0B7GWN4"/>
<evidence type="ECO:0000256" key="1">
    <source>
        <dbReference type="ARBA" id="ARBA00022737"/>
    </source>
</evidence>
<dbReference type="RefSeq" id="WP_044634400.1">
    <property type="nucleotide sequence ID" value="NZ_CDNC01000005.1"/>
</dbReference>
<accession>A0A0B7GWN4</accession>
<keyword evidence="1" id="KW-0677">Repeat</keyword>
<dbReference type="SMART" id="SM00028">
    <property type="entry name" value="TPR"/>
    <property type="match status" value="4"/>
</dbReference>
<reference evidence="5" key="1">
    <citation type="submission" date="2015-01" db="EMBL/GenBank/DDBJ databases">
        <authorList>
            <person name="Xiang T."/>
            <person name="Song Y."/>
            <person name="Huang L."/>
            <person name="Wang B."/>
            <person name="Wu P."/>
        </authorList>
    </citation>
    <scope>NUCLEOTIDE SEQUENCE [LARGE SCALE GENOMIC DNA]</scope>
    <source>
        <strain evidence="5">V1</strain>
    </source>
</reference>
<feature type="domain" description="Cytochrome c-type biogenesis protein H TPR" evidence="4">
    <location>
        <begin position="246"/>
        <end position="365"/>
    </location>
</feature>
<evidence type="ECO:0000259" key="4">
    <source>
        <dbReference type="Pfam" id="PF23914"/>
    </source>
</evidence>
<organism evidence="5 7">
    <name type="scientific">Treponema phagedenis</name>
    <dbReference type="NCBI Taxonomy" id="162"/>
    <lineage>
        <taxon>Bacteria</taxon>
        <taxon>Pseudomonadati</taxon>
        <taxon>Spirochaetota</taxon>
        <taxon>Spirochaetia</taxon>
        <taxon>Spirochaetales</taxon>
        <taxon>Treponemataceae</taxon>
        <taxon>Treponema</taxon>
    </lineage>
</organism>
<evidence type="ECO:0000313" key="5">
    <source>
        <dbReference type="EMBL" id="CEM61031.1"/>
    </source>
</evidence>
<proteinExistence type="predicted"/>
<feature type="repeat" description="TPR" evidence="3">
    <location>
        <begin position="332"/>
        <end position="365"/>
    </location>
</feature>
<evidence type="ECO:0000313" key="6">
    <source>
        <dbReference type="EMBL" id="QEJ98847.1"/>
    </source>
</evidence>
<dbReference type="PROSITE" id="PS50005">
    <property type="entry name" value="TPR"/>
    <property type="match status" value="2"/>
</dbReference>